<dbReference type="Pfam" id="PF01734">
    <property type="entry name" value="Patatin"/>
    <property type="match status" value="1"/>
</dbReference>
<comment type="catalytic activity">
    <reaction evidence="11">
        <text>an N-(36-hydroxyhexatriacontenoyl)-sphing-4-enine + a (9Z,12Z)-octadecadienoyl-containing triacyl-sn-glycerol = an N-(36-(9Z,12Z-octadecadienoyloxy)-hexatriacontenoyl)-sphing-4-enine + a diacylglycerol</text>
        <dbReference type="Rhea" id="RHEA:65680"/>
        <dbReference type="ChEBI" id="CHEBI:18035"/>
        <dbReference type="ChEBI" id="CHEBI:144774"/>
        <dbReference type="ChEBI" id="CHEBI:157648"/>
        <dbReference type="ChEBI" id="CHEBI:157659"/>
    </reaction>
    <physiologicalReaction direction="left-to-right" evidence="11">
        <dbReference type="Rhea" id="RHEA:65681"/>
    </physiologicalReaction>
</comment>
<evidence type="ECO:0000313" key="24">
    <source>
        <dbReference type="Ensembl" id="ENSOCUP00000033651.1"/>
    </source>
</evidence>
<evidence type="ECO:0000256" key="22">
    <source>
        <dbReference type="SAM" id="MobiDB-lite"/>
    </source>
</evidence>
<comment type="catalytic activity">
    <reaction evidence="6">
        <text>an N-(34-hydroxytetratriacontadienoyl)-sphing-4-enine + a (9Z,12Z)-octadecadienoyl-containing triacyl-sn-glycerol = an N-(34-(9Z,12Z-octadecadienoyloxy)-tetratriacontadienoyl)-sphing-4-enine + a diacylglycerol</text>
        <dbReference type="Rhea" id="RHEA:65676"/>
        <dbReference type="ChEBI" id="CHEBI:18035"/>
        <dbReference type="ChEBI" id="CHEBI:144774"/>
        <dbReference type="ChEBI" id="CHEBI:157647"/>
        <dbReference type="ChEBI" id="CHEBI:157658"/>
    </reaction>
    <physiologicalReaction direction="left-to-right" evidence="6">
        <dbReference type="Rhea" id="RHEA:65677"/>
    </physiologicalReaction>
</comment>
<dbReference type="Proteomes" id="UP000001811">
    <property type="component" value="Chromosome 12"/>
</dbReference>
<evidence type="ECO:0000256" key="12">
    <source>
        <dbReference type="ARBA" id="ARBA00051797"/>
    </source>
</evidence>
<comment type="catalytic activity">
    <reaction evidence="7">
        <text>N-(32-hydroxydotriacontanoyl)-sphing-4-enine + a (9Z,12Z)-octadecadienoyl-containing triacyl-sn-glycerol = N-(32-(9Z,12Z-octadecadienoyloxy)-dotricontanoyl)-sphing-4-enine + a diacylglycerol</text>
        <dbReference type="Rhea" id="RHEA:65652"/>
        <dbReference type="ChEBI" id="CHEBI:18035"/>
        <dbReference type="ChEBI" id="CHEBI:144774"/>
        <dbReference type="ChEBI" id="CHEBI:157644"/>
        <dbReference type="ChEBI" id="CHEBI:157653"/>
    </reaction>
    <physiologicalReaction direction="left-to-right" evidence="7">
        <dbReference type="Rhea" id="RHEA:65653"/>
    </physiologicalReaction>
</comment>
<dbReference type="InterPro" id="IPR033562">
    <property type="entry name" value="PLPL"/>
</dbReference>
<evidence type="ECO:0000256" key="11">
    <source>
        <dbReference type="ARBA" id="ARBA00051733"/>
    </source>
</evidence>
<reference evidence="24" key="3">
    <citation type="submission" date="2025-09" db="UniProtKB">
        <authorList>
            <consortium name="Ensembl"/>
        </authorList>
    </citation>
    <scope>IDENTIFICATION</scope>
    <source>
        <strain evidence="24">Thorbecke</strain>
    </source>
</reference>
<evidence type="ECO:0000256" key="4">
    <source>
        <dbReference type="ARBA" id="ARBA00022679"/>
    </source>
</evidence>
<feature type="compositionally biased region" description="Pro residues" evidence="22">
    <location>
        <begin position="432"/>
        <end position="455"/>
    </location>
</feature>
<keyword evidence="4" id="KW-0808">Transferase</keyword>
<feature type="domain" description="PNPLA" evidence="23">
    <location>
        <begin position="16"/>
        <end position="185"/>
    </location>
</feature>
<dbReference type="FunFam" id="3.40.1090.10:FF:000016">
    <property type="entry name" value="Patatin like phospholipase domain containing 1"/>
    <property type="match status" value="1"/>
</dbReference>
<evidence type="ECO:0000256" key="20">
    <source>
        <dbReference type="ARBA" id="ARBA00078890"/>
    </source>
</evidence>
<dbReference type="GO" id="GO:0106341">
    <property type="term" value="F:omega-hydroxyceramide transacylase activity"/>
    <property type="evidence" value="ECO:0007669"/>
    <property type="project" value="Ensembl"/>
</dbReference>
<organism evidence="24 25">
    <name type="scientific">Oryctolagus cuniculus</name>
    <name type="common">Rabbit</name>
    <dbReference type="NCBI Taxonomy" id="9986"/>
    <lineage>
        <taxon>Eukaryota</taxon>
        <taxon>Metazoa</taxon>
        <taxon>Chordata</taxon>
        <taxon>Craniata</taxon>
        <taxon>Vertebrata</taxon>
        <taxon>Euteleostomi</taxon>
        <taxon>Mammalia</taxon>
        <taxon>Eutheria</taxon>
        <taxon>Euarchontoglires</taxon>
        <taxon>Glires</taxon>
        <taxon>Lagomorpha</taxon>
        <taxon>Leporidae</taxon>
        <taxon>Oryctolagus</taxon>
    </lineage>
</organism>
<dbReference type="Bgee" id="ENSOCUG00000008628">
    <property type="expression patterns" value="Expressed in skin of back and 2 other cell types or tissues"/>
</dbReference>
<dbReference type="GO" id="GO:0016020">
    <property type="term" value="C:membrane"/>
    <property type="evidence" value="ECO:0007669"/>
    <property type="project" value="TreeGrafter"/>
</dbReference>
<evidence type="ECO:0000256" key="17">
    <source>
        <dbReference type="ARBA" id="ARBA00058278"/>
    </source>
</evidence>
<reference evidence="24" key="2">
    <citation type="submission" date="2025-08" db="UniProtKB">
        <authorList>
            <consortium name="Ensembl"/>
        </authorList>
    </citation>
    <scope>IDENTIFICATION</scope>
    <source>
        <strain evidence="24">Thorbecke</strain>
    </source>
</reference>
<dbReference type="EMBL" id="AAGW02017832">
    <property type="status" value="NOT_ANNOTATED_CDS"/>
    <property type="molecule type" value="Genomic_DNA"/>
</dbReference>
<feature type="compositionally biased region" description="Polar residues" evidence="22">
    <location>
        <begin position="353"/>
        <end position="367"/>
    </location>
</feature>
<comment type="catalytic activity">
    <reaction evidence="13">
        <text>an N-(36-hydroxyhexatriacontadienoyl)-sphing-4-enine + a (9Z,12Z)-octadecadienoyl-containing triacyl-sn-glycerol = an N-(36-(9Z,12Z-octadecadienoyloxy)-hexatriacontadienoyl)-sphing-4-enine + a diacylglycerol</text>
        <dbReference type="Rhea" id="RHEA:65684"/>
        <dbReference type="ChEBI" id="CHEBI:18035"/>
        <dbReference type="ChEBI" id="CHEBI:144774"/>
        <dbReference type="ChEBI" id="CHEBI:157649"/>
        <dbReference type="ChEBI" id="CHEBI:157660"/>
    </reaction>
    <physiologicalReaction direction="left-to-right" evidence="13">
        <dbReference type="Rhea" id="RHEA:65685"/>
    </physiologicalReaction>
</comment>
<keyword evidence="25" id="KW-1185">Reference proteome</keyword>
<keyword evidence="21" id="KW-0378">Hydrolase</keyword>
<comment type="catalytic activity">
    <reaction evidence="15">
        <text>an N-(38-hydroxyoctatriacontenoyl)-sphing-4-enine + a (9Z,12Z)-octadecadienoyl-containing triacyl-sn-glycerol = an N-(38-(9Z,12Z-octadecadienoyloxy)-octatriacontenoyl)-sphing-4-enine + a diacylglycerol</text>
        <dbReference type="Rhea" id="RHEA:65688"/>
        <dbReference type="ChEBI" id="CHEBI:18035"/>
        <dbReference type="ChEBI" id="CHEBI:144774"/>
        <dbReference type="ChEBI" id="CHEBI:157650"/>
        <dbReference type="ChEBI" id="CHEBI:157661"/>
    </reaction>
    <physiologicalReaction direction="left-to-right" evidence="15">
        <dbReference type="Rhea" id="RHEA:65689"/>
    </physiologicalReaction>
</comment>
<comment type="catalytic activity">
    <reaction evidence="10">
        <text>N-(32-hydroxydotriacontenoyl)-sphing-4-enine + a (9Z,12Z)-octadecadienoyl-containing triacyl-sn-glycerol = an N-(32-(9Z,12Z-octadecadienoyloxy)-dotriacontenoyl)-sphing-4-enine + a diacylglycerol</text>
        <dbReference type="Rhea" id="RHEA:65668"/>
        <dbReference type="ChEBI" id="CHEBI:18035"/>
        <dbReference type="ChEBI" id="CHEBI:144774"/>
        <dbReference type="ChEBI" id="CHEBI:157645"/>
        <dbReference type="ChEBI" id="CHEBI:157657"/>
    </reaction>
    <physiologicalReaction direction="left-to-right" evidence="10">
        <dbReference type="Rhea" id="RHEA:65669"/>
    </physiologicalReaction>
</comment>
<evidence type="ECO:0000256" key="21">
    <source>
        <dbReference type="PROSITE-ProRule" id="PRU01161"/>
    </source>
</evidence>
<comment type="catalytic activity">
    <reaction evidence="9">
        <text>an N-(omega-hydroxy-ultra-long chain fatty acyl)-sphingoid base + a (9Z,12Z)-octadecadienoyl-containing triacyl-sn-glycerol = an N-[omega-(9Z,12Z-octadecadienoyloxy)-O-ultra-long chain fatty acyl]-sphingoid base + a diacylglycerol</text>
        <dbReference type="Rhea" id="RHEA:61528"/>
        <dbReference type="ChEBI" id="CHEBI:18035"/>
        <dbReference type="ChEBI" id="CHEBI:144774"/>
        <dbReference type="ChEBI" id="CHEBI:144784"/>
        <dbReference type="ChEBI" id="CHEBI:144785"/>
        <dbReference type="EC" id="2.3.1.296"/>
    </reaction>
    <physiologicalReaction direction="left-to-right" evidence="9">
        <dbReference type="Rhea" id="RHEA:61529"/>
    </physiologicalReaction>
</comment>
<comment type="catalytic activity">
    <reaction evidence="12">
        <text>an N-(34-hydroxytetratriacontenoyl)-sphing-4-enine + a (9Z,12Z)-octadecadienoyl-containing triacyl-sn-glycerol = an N-(34-(9Z,12Z-octadecadienoyloxy)-tetratriacontenoyl)-sphing-4-enine + a diacylglycerol</text>
        <dbReference type="Rhea" id="RHEA:65672"/>
        <dbReference type="ChEBI" id="CHEBI:18035"/>
        <dbReference type="ChEBI" id="CHEBI:144774"/>
        <dbReference type="ChEBI" id="CHEBI:157646"/>
        <dbReference type="ChEBI" id="CHEBI:157656"/>
    </reaction>
    <physiologicalReaction direction="left-to-right" evidence="12">
        <dbReference type="Rhea" id="RHEA:65673"/>
    </physiologicalReaction>
</comment>
<dbReference type="EMBL" id="AAGW02017830">
    <property type="status" value="NOT_ANNOTATED_CDS"/>
    <property type="molecule type" value="Genomic_DNA"/>
</dbReference>
<evidence type="ECO:0000256" key="5">
    <source>
        <dbReference type="ARBA" id="ARBA00023098"/>
    </source>
</evidence>
<dbReference type="GO" id="GO:0005737">
    <property type="term" value="C:cytoplasm"/>
    <property type="evidence" value="ECO:0007669"/>
    <property type="project" value="UniProtKB-SubCell"/>
</dbReference>
<dbReference type="GO" id="GO:0030216">
    <property type="term" value="P:keratinocyte differentiation"/>
    <property type="evidence" value="ECO:0007669"/>
    <property type="project" value="Ensembl"/>
</dbReference>
<keyword evidence="5 21" id="KW-0443">Lipid metabolism</keyword>
<dbReference type="InParanoid" id="A0A5F9CIX8"/>
<comment type="catalytic activity">
    <reaction evidence="8">
        <text>N-(30-hydroxytriacontanoyl)-sphing-4-enine + 1,2,3-tri-(9Z,12Z)-octadecadienoylglycerol = N-[30-(9Z,12Z-octadecadienoyloxy)-triacontanoyl]-sphing-4-enine + di-(9Z,12Z)-octadecadienoylglycerol</text>
        <dbReference type="Rhea" id="RHEA:55264"/>
        <dbReference type="ChEBI" id="CHEBI:34862"/>
        <dbReference type="ChEBI" id="CHEBI:75844"/>
        <dbReference type="ChEBI" id="CHEBI:138658"/>
        <dbReference type="ChEBI" id="CHEBI:138664"/>
    </reaction>
    <physiologicalReaction direction="left-to-right" evidence="8">
        <dbReference type="Rhea" id="RHEA:55265"/>
    </physiologicalReaction>
</comment>
<dbReference type="GeneTree" id="ENSGT00940000160828"/>
<feature type="short sequence motif" description="GXSXG" evidence="21">
    <location>
        <begin position="51"/>
        <end position="55"/>
    </location>
</feature>
<evidence type="ECO:0000256" key="19">
    <source>
        <dbReference type="ARBA" id="ARBA00067987"/>
    </source>
</evidence>
<evidence type="ECO:0000256" key="8">
    <source>
        <dbReference type="ARBA" id="ARBA00051349"/>
    </source>
</evidence>
<evidence type="ECO:0000256" key="9">
    <source>
        <dbReference type="ARBA" id="ARBA00051398"/>
    </source>
</evidence>
<comment type="caution">
    <text evidence="21">Lacks conserved residue(s) required for the propagation of feature annotation.</text>
</comment>
<evidence type="ECO:0000256" key="3">
    <source>
        <dbReference type="ARBA" id="ARBA00022516"/>
    </source>
</evidence>
<feature type="active site" description="Nucleophile" evidence="21">
    <location>
        <position position="53"/>
    </location>
</feature>
<dbReference type="InterPro" id="IPR039180">
    <property type="entry name" value="PNPLA1"/>
</dbReference>
<comment type="subcellular location">
    <subcellularLocation>
        <location evidence="1">Cytoplasm</location>
    </subcellularLocation>
</comment>
<dbReference type="EMBL" id="AAGW02017831">
    <property type="status" value="NOT_ANNOTATED_CDS"/>
    <property type="molecule type" value="Genomic_DNA"/>
</dbReference>
<dbReference type="STRING" id="9986.ENSOCUP00000033651"/>
<name>A0A5F9CIX8_RABIT</name>
<feature type="region of interest" description="Disordered" evidence="22">
    <location>
        <begin position="310"/>
        <end position="536"/>
    </location>
</feature>
<feature type="compositionally biased region" description="Pro residues" evidence="22">
    <location>
        <begin position="393"/>
        <end position="402"/>
    </location>
</feature>
<dbReference type="Ensembl" id="ENSOCUT00000048258.1">
    <property type="protein sequence ID" value="ENSOCUP00000033651.1"/>
    <property type="gene ID" value="ENSOCUG00000008628.4"/>
</dbReference>
<dbReference type="PROSITE" id="PS51635">
    <property type="entry name" value="PNPLA"/>
    <property type="match status" value="1"/>
</dbReference>
<dbReference type="FunFam" id="3.40.1090.10:FF:000014">
    <property type="entry name" value="Patatin like phospholipase domain containing 1"/>
    <property type="match status" value="1"/>
</dbReference>
<dbReference type="SUPFAM" id="SSF52151">
    <property type="entry name" value="FabD/lysophospholipase-like"/>
    <property type="match status" value="1"/>
</dbReference>
<dbReference type="EC" id="2.3.1.296" evidence="18"/>
<evidence type="ECO:0000256" key="16">
    <source>
        <dbReference type="ARBA" id="ARBA00052974"/>
    </source>
</evidence>
<evidence type="ECO:0000256" key="15">
    <source>
        <dbReference type="ARBA" id="ARBA00052486"/>
    </source>
</evidence>
<dbReference type="GO" id="GO:0061436">
    <property type="term" value="P:establishment of skin barrier"/>
    <property type="evidence" value="ECO:0007669"/>
    <property type="project" value="Ensembl"/>
</dbReference>
<evidence type="ECO:0000256" key="6">
    <source>
        <dbReference type="ARBA" id="ARBA00050258"/>
    </source>
</evidence>
<dbReference type="GO" id="GO:0030280">
    <property type="term" value="F:structural constituent of skin epidermis"/>
    <property type="evidence" value="ECO:0007669"/>
    <property type="project" value="Ensembl"/>
</dbReference>
<feature type="compositionally biased region" description="Low complexity" evidence="22">
    <location>
        <begin position="341"/>
        <end position="352"/>
    </location>
</feature>
<evidence type="ECO:0000259" key="23">
    <source>
        <dbReference type="PROSITE" id="PS51635"/>
    </source>
</evidence>
<feature type="short sequence motif" description="DGA/G" evidence="21">
    <location>
        <begin position="172"/>
        <end position="174"/>
    </location>
</feature>
<evidence type="ECO:0000256" key="13">
    <source>
        <dbReference type="ARBA" id="ARBA00052190"/>
    </source>
</evidence>
<evidence type="ECO:0000256" key="14">
    <source>
        <dbReference type="ARBA" id="ARBA00052307"/>
    </source>
</evidence>
<evidence type="ECO:0000313" key="25">
    <source>
        <dbReference type="Proteomes" id="UP000001811"/>
    </source>
</evidence>
<comment type="function">
    <text evidence="17">Omega-hydroxyceramide transacylase involved in the synthesis of omega-O-acylceramides (esterified omega-hydroxyacyl-sphingosine; EOS), which are extremely hydrophobic lipids involved in skin barrier formation. Catalyzes the last step of the synthesis of omega-O-acylceramides by transferring linoleic acid from triglycerides to an omega-hydroxyceramide. Omega-O-acylceramides, are required for the biogenesis of lipid lamellae in the stratum corneum and the formation of the cornified lipid envelope which are essential for the epidermis barrier function. These lipids also play a role in keratinocyte differentiation. May also act on omega-hydroxylated ultra-long chain fatty acids (omega-OH ULCFA) and acylglucosylceramides (GlcEOS).</text>
</comment>
<dbReference type="PANTHER" id="PTHR12406">
    <property type="entry name" value="CALCIUM-INDEPENDENT PHOSPHOLIPASE A2 IPLA2 -RELATED"/>
    <property type="match status" value="1"/>
</dbReference>
<dbReference type="Gene3D" id="3.40.1090.10">
    <property type="entry name" value="Cytosolic phospholipase A2 catalytic domain"/>
    <property type="match status" value="2"/>
</dbReference>
<keyword evidence="21" id="KW-0442">Lipid degradation</keyword>
<keyword evidence="3" id="KW-0444">Lipid biosynthesis</keyword>
<dbReference type="EMBL" id="AAGW02017833">
    <property type="status" value="NOT_ANNOTATED_CDS"/>
    <property type="molecule type" value="Genomic_DNA"/>
</dbReference>
<protein>
    <recommendedName>
        <fullName evidence="19">Omega-hydroxyceramide transacylase</fullName>
        <ecNumber evidence="18">2.3.1.296</ecNumber>
    </recommendedName>
    <alternativeName>
        <fullName evidence="20">Patatin-like phospholipase domain-containing protein 1</fullName>
    </alternativeName>
</protein>
<dbReference type="InterPro" id="IPR016035">
    <property type="entry name" value="Acyl_Trfase/lysoPLipase"/>
</dbReference>
<evidence type="ECO:0000256" key="10">
    <source>
        <dbReference type="ARBA" id="ARBA00051610"/>
    </source>
</evidence>
<dbReference type="PANTHER" id="PTHR12406:SF23">
    <property type="entry name" value="OMEGA-HYDROXYCERAMIDE TRANSACYLASE"/>
    <property type="match status" value="1"/>
</dbReference>
<proteinExistence type="predicted"/>
<dbReference type="GO" id="GO:0019433">
    <property type="term" value="P:triglyceride catabolic process"/>
    <property type="evidence" value="ECO:0007669"/>
    <property type="project" value="TreeGrafter"/>
</dbReference>
<dbReference type="GO" id="GO:0005811">
    <property type="term" value="C:lipid droplet"/>
    <property type="evidence" value="ECO:0007669"/>
    <property type="project" value="TreeGrafter"/>
</dbReference>
<comment type="catalytic activity">
    <reaction evidence="14">
        <text>an N-(omega-hydroxy-ultra-long chain fatty acyl)-sphing-4-enine + a (9Z,12Z)-octadecadienoyl-containing triacyl-sn-glycerol = an N-(omega-(9Z,12Z-octadecadienoyloxy)-ultra-long chain fatty acyl)-sphing-4-enine + a diacylglycerol</text>
        <dbReference type="Rhea" id="RHEA:65692"/>
        <dbReference type="ChEBI" id="CHEBI:18035"/>
        <dbReference type="ChEBI" id="CHEBI:144774"/>
        <dbReference type="ChEBI" id="CHEBI:157662"/>
        <dbReference type="ChEBI" id="CHEBI:157663"/>
    </reaction>
    <physiologicalReaction direction="left-to-right" evidence="14">
        <dbReference type="Rhea" id="RHEA:65693"/>
    </physiologicalReaction>
</comment>
<dbReference type="GO" id="GO:0055088">
    <property type="term" value="P:lipid homeostasis"/>
    <property type="evidence" value="ECO:0007669"/>
    <property type="project" value="TreeGrafter"/>
</dbReference>
<evidence type="ECO:0000256" key="7">
    <source>
        <dbReference type="ARBA" id="ARBA00050794"/>
    </source>
</evidence>
<sequence>MNEQVFKGDPDTPHSISFSGSGFLSFYQAGAVDALRDLAPRMLDTAHRFAGTSAGAVIAALVICGIEMDEYLRVLNVGVAEVKKSFLGPLSPSCKMVQMMRQFLYRVLPEDSYKAATGRLHVSLTRFTDGESVVVSEYTSKEELIEALYCSCFVPVYCGFIPPTYRGVRYIDGGFTDMQPCSFWTDSITISTFSGQQDICPRDCPAIFNDFRLFNYSFQFSLENLARMTHALFPPDLVILHDYYYRGYDDAVLYLRRLNAAYLSSPSKRVIFPRVEVYCQIELALGNECPERSQLDLQTQQVRLEEPVHHTQWAPKGDGRGGPGPAVSPPLQTSESTCGCPVESPVSPTVSSLEQSPASPLVSSLACSPTDLLPEPPMSPPDMHLNSSSAPGLSPPITPPGLLPVSPQRQVHMPGSPLRPPPSQSSTSPCLAPGPPAVGPSQPPPRDSSPAPPAQPCVEELGPEQPPASPASSSPKGTALRVQPKETISKASAPDRPAGDSCWVTKVFKKSKPKTSSPRRGFPRPPKKPSSDMQSAPCPLNLSLLSTSKMVWISYRPHPSRTQEHSCPEVWDSPAVSWGCCGDPWACPPTCHFLVTIKVNSSACQLLEYFLMCQNRGRDCQLHSKKCLVVWHRALVQCVICTAVLSDLETTAPLAPSPTARNPLHSSKLRNVSDTFQQVPAENATCRTLI</sequence>
<accession>A0A5F9CIX8</accession>
<dbReference type="FunCoup" id="A0A5F9CIX8">
    <property type="interactions" value="6"/>
</dbReference>
<dbReference type="InterPro" id="IPR002641">
    <property type="entry name" value="PNPLA_dom"/>
</dbReference>
<evidence type="ECO:0000256" key="2">
    <source>
        <dbReference type="ARBA" id="ARBA00022490"/>
    </source>
</evidence>
<keyword evidence="2" id="KW-0963">Cytoplasm</keyword>
<reference evidence="24 25" key="1">
    <citation type="journal article" date="2011" name="Nature">
        <title>A high-resolution map of human evolutionary constraint using 29 mammals.</title>
        <authorList>
            <person name="Lindblad-Toh K."/>
            <person name="Garber M."/>
            <person name="Zuk O."/>
            <person name="Lin M.F."/>
            <person name="Parker B.J."/>
            <person name="Washietl S."/>
            <person name="Kheradpour P."/>
            <person name="Ernst J."/>
            <person name="Jordan G."/>
            <person name="Mauceli E."/>
            <person name="Ward L.D."/>
            <person name="Lowe C.B."/>
            <person name="Holloway A.K."/>
            <person name="Clamp M."/>
            <person name="Gnerre S."/>
            <person name="Alfoldi J."/>
            <person name="Beal K."/>
            <person name="Chang J."/>
            <person name="Clawson H."/>
            <person name="Cuff J."/>
            <person name="Di Palma F."/>
            <person name="Fitzgerald S."/>
            <person name="Flicek P."/>
            <person name="Guttman M."/>
            <person name="Hubisz M.J."/>
            <person name="Jaffe D.B."/>
            <person name="Jungreis I."/>
            <person name="Kent W.J."/>
            <person name="Kostka D."/>
            <person name="Lara M."/>
            <person name="Martins A.L."/>
            <person name="Massingham T."/>
            <person name="Moltke I."/>
            <person name="Raney B.J."/>
            <person name="Rasmussen M.D."/>
            <person name="Robinson J."/>
            <person name="Stark A."/>
            <person name="Vilella A.J."/>
            <person name="Wen J."/>
            <person name="Xie X."/>
            <person name="Zody M.C."/>
            <person name="Baldwin J."/>
            <person name="Bloom T."/>
            <person name="Chin C.W."/>
            <person name="Heiman D."/>
            <person name="Nicol R."/>
            <person name="Nusbaum C."/>
            <person name="Young S."/>
            <person name="Wilkinson J."/>
            <person name="Worley K.C."/>
            <person name="Kovar C.L."/>
            <person name="Muzny D.M."/>
            <person name="Gibbs R.A."/>
            <person name="Cree A."/>
            <person name="Dihn H.H."/>
            <person name="Fowler G."/>
            <person name="Jhangiani S."/>
            <person name="Joshi V."/>
            <person name="Lee S."/>
            <person name="Lewis L.R."/>
            <person name="Nazareth L.V."/>
            <person name="Okwuonu G."/>
            <person name="Santibanez J."/>
            <person name="Warren W.C."/>
            <person name="Mardis E.R."/>
            <person name="Weinstock G.M."/>
            <person name="Wilson R.K."/>
            <person name="Delehaunty K."/>
            <person name="Dooling D."/>
            <person name="Fronik C."/>
            <person name="Fulton L."/>
            <person name="Fulton B."/>
            <person name="Graves T."/>
            <person name="Minx P."/>
            <person name="Sodergren E."/>
            <person name="Birney E."/>
            <person name="Margulies E.H."/>
            <person name="Herrero J."/>
            <person name="Green E.D."/>
            <person name="Haussler D."/>
            <person name="Siepel A."/>
            <person name="Goldman N."/>
            <person name="Pollard K.S."/>
            <person name="Pedersen J.S."/>
            <person name="Lander E.S."/>
            <person name="Kellis M."/>
        </authorList>
    </citation>
    <scope>NUCLEOTIDE SEQUENCE [LARGE SCALE GENOMIC DNA]</scope>
    <source>
        <strain evidence="24 25">Thorbecke inbred</strain>
    </source>
</reference>
<gene>
    <name evidence="24" type="primary">PNPLA1</name>
</gene>
<dbReference type="GO" id="GO:0004806">
    <property type="term" value="F:triacylglycerol lipase activity"/>
    <property type="evidence" value="ECO:0007669"/>
    <property type="project" value="TreeGrafter"/>
</dbReference>
<dbReference type="CDD" id="cd07219">
    <property type="entry name" value="Pat_PNPLA1"/>
    <property type="match status" value="1"/>
</dbReference>
<evidence type="ECO:0000256" key="1">
    <source>
        <dbReference type="ARBA" id="ARBA00004496"/>
    </source>
</evidence>
<evidence type="ECO:0000256" key="18">
    <source>
        <dbReference type="ARBA" id="ARBA00066975"/>
    </source>
</evidence>
<comment type="catalytic activity">
    <reaction evidence="16">
        <text>N-(28-hydroxyoctacosanoyl)-sphing-4-enine + a (9Z,12Z)-octadecadienoyl-containing triacyl-sn-glycerol = N-(28-(9Z,12Z-octadecadienoyloxy)-octacosanoyl)-sphing-4-enine + a diacylglycerol</text>
        <dbReference type="Rhea" id="RHEA:65648"/>
        <dbReference type="ChEBI" id="CHEBI:18035"/>
        <dbReference type="ChEBI" id="CHEBI:144774"/>
        <dbReference type="ChEBI" id="CHEBI:157643"/>
        <dbReference type="ChEBI" id="CHEBI:157652"/>
    </reaction>
    <physiologicalReaction direction="left-to-right" evidence="16">
        <dbReference type="Rhea" id="RHEA:65649"/>
    </physiologicalReaction>
</comment>
<dbReference type="GO" id="GO:0106342">
    <property type="term" value="P:omega-hydroxyceramide biosynthetic process"/>
    <property type="evidence" value="ECO:0007669"/>
    <property type="project" value="Ensembl"/>
</dbReference>
<feature type="active site" description="Proton acceptor" evidence="21">
    <location>
        <position position="172"/>
    </location>
</feature>
<dbReference type="AlphaFoldDB" id="A0A5F9CIX8"/>